<accession>A0ABW1EUR7</accession>
<dbReference type="InterPro" id="IPR000209">
    <property type="entry name" value="Peptidase_S8/S53_dom"/>
</dbReference>
<feature type="active site" description="Charge relay system" evidence="5">
    <location>
        <position position="221"/>
    </location>
</feature>
<reference evidence="9" key="1">
    <citation type="journal article" date="2019" name="Int. J. Syst. Evol. Microbiol.">
        <title>The Global Catalogue of Microorganisms (GCM) 10K type strain sequencing project: providing services to taxonomists for standard genome sequencing and annotation.</title>
        <authorList>
            <consortium name="The Broad Institute Genomics Platform"/>
            <consortium name="The Broad Institute Genome Sequencing Center for Infectious Disease"/>
            <person name="Wu L."/>
            <person name="Ma J."/>
        </authorList>
    </citation>
    <scope>NUCLEOTIDE SEQUENCE [LARGE SCALE GENOMIC DNA]</scope>
    <source>
        <strain evidence="9">CGMCC 4.1469</strain>
    </source>
</reference>
<evidence type="ECO:0000256" key="6">
    <source>
        <dbReference type="RuleBase" id="RU003355"/>
    </source>
</evidence>
<dbReference type="PRINTS" id="PR00723">
    <property type="entry name" value="SUBTILISIN"/>
</dbReference>
<evidence type="ECO:0000313" key="9">
    <source>
        <dbReference type="Proteomes" id="UP001596067"/>
    </source>
</evidence>
<dbReference type="InterPro" id="IPR023828">
    <property type="entry name" value="Peptidase_S8_Ser-AS"/>
</dbReference>
<dbReference type="Proteomes" id="UP001596067">
    <property type="component" value="Unassembled WGS sequence"/>
</dbReference>
<dbReference type="PANTHER" id="PTHR43806:SF11">
    <property type="entry name" value="CEREVISIN-RELATED"/>
    <property type="match status" value="1"/>
</dbReference>
<dbReference type="Gene3D" id="3.40.50.200">
    <property type="entry name" value="Peptidase S8/S53 domain"/>
    <property type="match status" value="1"/>
</dbReference>
<dbReference type="PANTHER" id="PTHR43806">
    <property type="entry name" value="PEPTIDASE S8"/>
    <property type="match status" value="1"/>
</dbReference>
<evidence type="ECO:0000259" key="7">
    <source>
        <dbReference type="Pfam" id="PF00082"/>
    </source>
</evidence>
<keyword evidence="4 5" id="KW-0720">Serine protease</keyword>
<dbReference type="InterPro" id="IPR023827">
    <property type="entry name" value="Peptidase_S8_Asp-AS"/>
</dbReference>
<dbReference type="PROSITE" id="PS51892">
    <property type="entry name" value="SUBTILASE"/>
    <property type="match status" value="1"/>
</dbReference>
<proteinExistence type="inferred from homology"/>
<keyword evidence="9" id="KW-1185">Reference proteome</keyword>
<dbReference type="Pfam" id="PF00082">
    <property type="entry name" value="Peptidase_S8"/>
    <property type="match status" value="1"/>
</dbReference>
<evidence type="ECO:0000313" key="8">
    <source>
        <dbReference type="EMBL" id="MFC5885355.1"/>
    </source>
</evidence>
<sequence>MDKQEAYSFFGRRRKKGNSADQGVFEYTGRYMISLDPSNQESGLNALRSSAGVAAVERVRGADFMNVAELLERPDVSVFFEDLAVAVVEVRPEQRHALVTAAEAEPSIIAAEPERVVYAMTSAGPTQARTEFYPAYRSDEDVVAGQTRAETAMAQGPAWDEQSFTWGLQAIRATESGLTGRGVRVAVLDTGVDTDHPDLVGCIEEKMSFVAGEAVEDGAGHGTHCIGIVAGPARPQQGPRYGVACDAQILAAKVLSNAGSGFDGQILAGIAWAIARGARVISMSLGAPVQQGEPFPQTYEILAQRALERGAVIVAAAGDDSQRPLSIKPVSRPANCPSILAVAALDKSLAPSFFSNGGINDQGGEVNIAAPGRDVHSAAPDGGYQTMNGTSMATPHVAGVLALLAEAHPDASAADLVAGLKAGAFPLTQPTRDIGAGLLRAP</sequence>
<comment type="caution">
    <text evidence="8">The sequence shown here is derived from an EMBL/GenBank/DDBJ whole genome shotgun (WGS) entry which is preliminary data.</text>
</comment>
<dbReference type="InterPro" id="IPR050131">
    <property type="entry name" value="Peptidase_S8_subtilisin-like"/>
</dbReference>
<dbReference type="InterPro" id="IPR015500">
    <property type="entry name" value="Peptidase_S8_subtilisin-rel"/>
</dbReference>
<evidence type="ECO:0000256" key="3">
    <source>
        <dbReference type="ARBA" id="ARBA00022801"/>
    </source>
</evidence>
<evidence type="ECO:0000256" key="2">
    <source>
        <dbReference type="ARBA" id="ARBA00022670"/>
    </source>
</evidence>
<organism evidence="8 9">
    <name type="scientific">Kitasatospora aburaviensis</name>
    <dbReference type="NCBI Taxonomy" id="67265"/>
    <lineage>
        <taxon>Bacteria</taxon>
        <taxon>Bacillati</taxon>
        <taxon>Actinomycetota</taxon>
        <taxon>Actinomycetes</taxon>
        <taxon>Kitasatosporales</taxon>
        <taxon>Streptomycetaceae</taxon>
        <taxon>Kitasatospora</taxon>
    </lineage>
</organism>
<keyword evidence="2 5" id="KW-0645">Protease</keyword>
<dbReference type="SUPFAM" id="SSF52743">
    <property type="entry name" value="Subtilisin-like"/>
    <property type="match status" value="1"/>
</dbReference>
<dbReference type="EMBL" id="JBHSOD010000009">
    <property type="protein sequence ID" value="MFC5885355.1"/>
    <property type="molecule type" value="Genomic_DNA"/>
</dbReference>
<name>A0ABW1EUR7_9ACTN</name>
<feature type="domain" description="Peptidase S8/S53" evidence="7">
    <location>
        <begin position="180"/>
        <end position="420"/>
    </location>
</feature>
<dbReference type="RefSeq" id="WP_313764230.1">
    <property type="nucleotide sequence ID" value="NZ_BAAAVH010000121.1"/>
</dbReference>
<dbReference type="InterPro" id="IPR036852">
    <property type="entry name" value="Peptidase_S8/S53_dom_sf"/>
</dbReference>
<dbReference type="CDD" id="cd07480">
    <property type="entry name" value="Peptidases_S8_12"/>
    <property type="match status" value="1"/>
</dbReference>
<keyword evidence="3 5" id="KW-0378">Hydrolase</keyword>
<evidence type="ECO:0000256" key="4">
    <source>
        <dbReference type="ARBA" id="ARBA00022825"/>
    </source>
</evidence>
<gene>
    <name evidence="8" type="ORF">ACFP0N_10255</name>
</gene>
<dbReference type="PROSITE" id="PS00138">
    <property type="entry name" value="SUBTILASE_SER"/>
    <property type="match status" value="1"/>
</dbReference>
<dbReference type="PROSITE" id="PS00136">
    <property type="entry name" value="SUBTILASE_ASP"/>
    <property type="match status" value="1"/>
</dbReference>
<feature type="active site" description="Charge relay system" evidence="5">
    <location>
        <position position="189"/>
    </location>
</feature>
<evidence type="ECO:0000256" key="5">
    <source>
        <dbReference type="PROSITE-ProRule" id="PRU01240"/>
    </source>
</evidence>
<protein>
    <submittedName>
        <fullName evidence="8">S8 family serine peptidase</fullName>
    </submittedName>
</protein>
<feature type="active site" description="Charge relay system" evidence="5">
    <location>
        <position position="391"/>
    </location>
</feature>
<evidence type="ECO:0000256" key="1">
    <source>
        <dbReference type="ARBA" id="ARBA00011073"/>
    </source>
</evidence>
<comment type="similarity">
    <text evidence="1 5 6">Belongs to the peptidase S8 family.</text>
</comment>